<organism evidence="2 3">
    <name type="scientific">Fusarium redolens</name>
    <dbReference type="NCBI Taxonomy" id="48865"/>
    <lineage>
        <taxon>Eukaryota</taxon>
        <taxon>Fungi</taxon>
        <taxon>Dikarya</taxon>
        <taxon>Ascomycota</taxon>
        <taxon>Pezizomycotina</taxon>
        <taxon>Sordariomycetes</taxon>
        <taxon>Hypocreomycetidae</taxon>
        <taxon>Hypocreales</taxon>
        <taxon>Nectriaceae</taxon>
        <taxon>Fusarium</taxon>
        <taxon>Fusarium redolens species complex</taxon>
    </lineage>
</organism>
<comment type="caution">
    <text evidence="2">The sequence shown here is derived from an EMBL/GenBank/DDBJ whole genome shotgun (WGS) entry which is preliminary data.</text>
</comment>
<gene>
    <name evidence="2" type="ORF">BKA55DRAFT_694596</name>
</gene>
<feature type="region of interest" description="Disordered" evidence="1">
    <location>
        <begin position="409"/>
        <end position="428"/>
    </location>
</feature>
<dbReference type="AlphaFoldDB" id="A0A9P9GEE0"/>
<sequence length="594" mass="66683">MAPSEFISKPIFPILTSSRASIQEVKYTVDWPDEREPREIEWDIGQKAEALLQIREKNNTELFIQYNLIAVEQDGGIKWQTPFKCIWSPLMETMSLVELSRPHPDLKDFFLALLEIEEATEKTILSRMSYWISDAEIRDLFDILNCLIAKSEISMNPDELLHRRIFLGRYKGERYRLVGSTEEFFIPDDQQFATAFKDYVPFLDVTAEEIALLDPLFTWLGFKDLYLSKHVYPRCIHPSNAQKQKIEWDVAQRAEGILRQNRPILSVVAPEQQQKWTGGAFERLEKEFLGSQLNHVQGFTTLSTHPKLSIGFDDAGYPVDRLVVRVSSGKEERELALFTALPRLLMEWLMADPKTQKRGTVTVLGVSLMKSVLTAPPNVIDSLLTREGVGRIRIIEVSLKTTLLEAKLQDTTSNEPASQPSQNRYDSNTCSNLLIVAHKNKSEEAPPANASTKKSEKTLGKQPATPVTANKQPHPVAGPSSSRASREPTPQADQPQSTPEEHPESSSSGGKTPPQNEPVPHRGEGRYKPLYASISQRPKLKPRSRRRSGSPSSSPPASSPLSHIPDDVIRGIEQLRIGDASEATLQSPKLILVA</sequence>
<dbReference type="OrthoDB" id="5081861at2759"/>
<dbReference type="GeneID" id="70230014"/>
<reference evidence="2" key="1">
    <citation type="journal article" date="2021" name="Nat. Commun.">
        <title>Genetic determinants of endophytism in the Arabidopsis root mycobiome.</title>
        <authorList>
            <person name="Mesny F."/>
            <person name="Miyauchi S."/>
            <person name="Thiergart T."/>
            <person name="Pickel B."/>
            <person name="Atanasova L."/>
            <person name="Karlsson M."/>
            <person name="Huettel B."/>
            <person name="Barry K.W."/>
            <person name="Haridas S."/>
            <person name="Chen C."/>
            <person name="Bauer D."/>
            <person name="Andreopoulos W."/>
            <person name="Pangilinan J."/>
            <person name="LaButti K."/>
            <person name="Riley R."/>
            <person name="Lipzen A."/>
            <person name="Clum A."/>
            <person name="Drula E."/>
            <person name="Henrissat B."/>
            <person name="Kohler A."/>
            <person name="Grigoriev I.V."/>
            <person name="Martin F.M."/>
            <person name="Hacquard S."/>
        </authorList>
    </citation>
    <scope>NUCLEOTIDE SEQUENCE</scope>
    <source>
        <strain evidence="2">MPI-CAGE-AT-0023</strain>
    </source>
</reference>
<proteinExistence type="predicted"/>
<dbReference type="RefSeq" id="XP_046045102.1">
    <property type="nucleotide sequence ID" value="XM_046200060.1"/>
</dbReference>
<evidence type="ECO:0000313" key="2">
    <source>
        <dbReference type="EMBL" id="KAH7236972.1"/>
    </source>
</evidence>
<feature type="compositionally biased region" description="Basic residues" evidence="1">
    <location>
        <begin position="538"/>
        <end position="548"/>
    </location>
</feature>
<evidence type="ECO:0000313" key="3">
    <source>
        <dbReference type="Proteomes" id="UP000720189"/>
    </source>
</evidence>
<evidence type="ECO:0000256" key="1">
    <source>
        <dbReference type="SAM" id="MobiDB-lite"/>
    </source>
</evidence>
<name>A0A9P9GEE0_FUSRE</name>
<accession>A0A9P9GEE0</accession>
<protein>
    <submittedName>
        <fullName evidence="2">Uncharacterized protein</fullName>
    </submittedName>
</protein>
<feature type="region of interest" description="Disordered" evidence="1">
    <location>
        <begin position="439"/>
        <end position="567"/>
    </location>
</feature>
<keyword evidence="3" id="KW-1185">Reference proteome</keyword>
<dbReference type="Proteomes" id="UP000720189">
    <property type="component" value="Unassembled WGS sequence"/>
</dbReference>
<dbReference type="EMBL" id="JAGMUX010000016">
    <property type="protein sequence ID" value="KAH7236972.1"/>
    <property type="molecule type" value="Genomic_DNA"/>
</dbReference>